<gene>
    <name evidence="2" type="ORF">OSB1V03_LOCUS2103</name>
</gene>
<dbReference type="EMBL" id="CAJPIZ010000694">
    <property type="protein sequence ID" value="CAG2102062.1"/>
    <property type="molecule type" value="Genomic_DNA"/>
</dbReference>
<organism evidence="2">
    <name type="scientific">Medioppia subpectinata</name>
    <dbReference type="NCBI Taxonomy" id="1979941"/>
    <lineage>
        <taxon>Eukaryota</taxon>
        <taxon>Metazoa</taxon>
        <taxon>Ecdysozoa</taxon>
        <taxon>Arthropoda</taxon>
        <taxon>Chelicerata</taxon>
        <taxon>Arachnida</taxon>
        <taxon>Acari</taxon>
        <taxon>Acariformes</taxon>
        <taxon>Sarcoptiformes</taxon>
        <taxon>Oribatida</taxon>
        <taxon>Brachypylina</taxon>
        <taxon>Oppioidea</taxon>
        <taxon>Oppiidae</taxon>
        <taxon>Medioppia</taxon>
    </lineage>
</organism>
<dbReference type="InterPro" id="IPR002347">
    <property type="entry name" value="SDR_fam"/>
</dbReference>
<dbReference type="PANTHER" id="PTHR43157:SF31">
    <property type="entry name" value="PHOSPHATIDYLINOSITOL-GLYCAN BIOSYNTHESIS CLASS F PROTEIN"/>
    <property type="match status" value="1"/>
</dbReference>
<evidence type="ECO:0008006" key="4">
    <source>
        <dbReference type="Google" id="ProtNLM"/>
    </source>
</evidence>
<accession>A0A7R9PUZ9</accession>
<dbReference type="GO" id="GO:0016491">
    <property type="term" value="F:oxidoreductase activity"/>
    <property type="evidence" value="ECO:0007669"/>
    <property type="project" value="UniProtKB-KW"/>
</dbReference>
<dbReference type="EMBL" id="OC855269">
    <property type="protein sequence ID" value="CAD7621632.1"/>
    <property type="molecule type" value="Genomic_DNA"/>
</dbReference>
<evidence type="ECO:0000313" key="3">
    <source>
        <dbReference type="Proteomes" id="UP000759131"/>
    </source>
</evidence>
<dbReference type="Gene3D" id="3.40.50.720">
    <property type="entry name" value="NAD(P)-binding Rossmann-like Domain"/>
    <property type="match status" value="2"/>
</dbReference>
<dbReference type="InterPro" id="IPR036291">
    <property type="entry name" value="NAD(P)-bd_dom_sf"/>
</dbReference>
<evidence type="ECO:0000256" key="1">
    <source>
        <dbReference type="ARBA" id="ARBA00023002"/>
    </source>
</evidence>
<keyword evidence="1" id="KW-0560">Oxidoreductase</keyword>
<dbReference type="AlphaFoldDB" id="A0A7R9PUZ9"/>
<name>A0A7R9PUZ9_9ACAR</name>
<reference evidence="2" key="1">
    <citation type="submission" date="2020-11" db="EMBL/GenBank/DDBJ databases">
        <authorList>
            <person name="Tran Van P."/>
        </authorList>
    </citation>
    <scope>NUCLEOTIDE SEQUENCE</scope>
</reference>
<proteinExistence type="predicted"/>
<dbReference type="Proteomes" id="UP000759131">
    <property type="component" value="Unassembled WGS sequence"/>
</dbReference>
<dbReference type="Pfam" id="PF00106">
    <property type="entry name" value="adh_short"/>
    <property type="match status" value="2"/>
</dbReference>
<dbReference type="CDD" id="cd05327">
    <property type="entry name" value="retinol-DH_like_SDR_c_like"/>
    <property type="match status" value="1"/>
</dbReference>
<dbReference type="PRINTS" id="PR00081">
    <property type="entry name" value="GDHRDH"/>
</dbReference>
<sequence length="552" mass="61530">MNILTNKYEGNRRLDGLLVVITGANAGIGKETAYQMSIRGAKVIIGCRDVMKAINAIKDIKQRNPKANIYSLPLDLSSLQSVRQFVTEITKRETKVDILINNAGVCLVPESQTIDGYELQFGTNHLGHFLLTLSLLPLLRKPIKARVVTLSSIVHRLGEIHFNDINLRTAGAYNPLTGYTQSKLANVLFTRELARRLGYHSTVTAYSLHPGAVATDWDRNSGSRLLAFGLHVIGKPFQLSVERGCQTTLYCALEEALDNESGFYYSNCQRVDDMVSTATDDKSAEQLWQLSQELVRLERRLDGHVVVITGANQGIGKETAYRLSLWGAKQRNPKADIYSLPLDLSSLQSVRQFVTEITKRETKVDILINNAGIGFIPETKTEDGFEMTIGTNHLGHYLLTLSVLPLLRNAPKARIINVSSGMHAFGKMNLQNINLRNGAYNAKDAYAQSKLANVLFTRELARRLGRDTTVTAYSLHPGAVQTDWHRNIQSPALRTLGRLIGQLFGLSIERGCQTSLYCALEEKLDNESAIVDEWMQWCRRLLTIKVRNSCGN</sequence>
<dbReference type="OrthoDB" id="6512167at2759"/>
<protein>
    <recommendedName>
        <fullName evidence="4">Short-chain dehydrogenase</fullName>
    </recommendedName>
</protein>
<keyword evidence="3" id="KW-1185">Reference proteome</keyword>
<evidence type="ECO:0000313" key="2">
    <source>
        <dbReference type="EMBL" id="CAD7621632.1"/>
    </source>
</evidence>
<dbReference type="SUPFAM" id="SSF51735">
    <property type="entry name" value="NAD(P)-binding Rossmann-fold domains"/>
    <property type="match status" value="2"/>
</dbReference>
<dbReference type="PRINTS" id="PR00080">
    <property type="entry name" value="SDRFAMILY"/>
</dbReference>
<dbReference type="PANTHER" id="PTHR43157">
    <property type="entry name" value="PHOSPHATIDYLINOSITOL-GLYCAN BIOSYNTHESIS CLASS F PROTEIN-RELATED"/>
    <property type="match status" value="1"/>
</dbReference>